<accession>A0A812JWM2</accession>
<dbReference type="PANTHER" id="PTHR22753">
    <property type="entry name" value="TRANSMEMBRANE PROTEIN 68"/>
    <property type="match status" value="1"/>
</dbReference>
<dbReference type="OrthoDB" id="44277at2759"/>
<feature type="compositionally biased region" description="Basic and acidic residues" evidence="1">
    <location>
        <begin position="636"/>
        <end position="648"/>
    </location>
</feature>
<feature type="transmembrane region" description="Helical" evidence="2">
    <location>
        <begin position="92"/>
        <end position="112"/>
    </location>
</feature>
<keyword evidence="2" id="KW-0472">Membrane</keyword>
<keyword evidence="5" id="KW-1185">Reference proteome</keyword>
<keyword evidence="2" id="KW-1133">Transmembrane helix</keyword>
<dbReference type="PANTHER" id="PTHR22753:SF14">
    <property type="entry name" value="MONOACYLGLYCEROL_DIACYLGLYCEROL O-ACYLTRANSFERASE"/>
    <property type="match status" value="1"/>
</dbReference>
<sequence>MTAAADEIDGTAQIGFDCVGGPPDGTGDILLYLPDIDFTGTVPAVQFPSLVDDGFELWRCFLPKSDRKTSFVELAGAVEDWLRKQIAQKRKVVLIGDGFGGLLALSMALRLGRALKGLVLVNPATGLAQKPWQSLGPLPVRPLAELLRGAPAVGGQATFNDGLGDLIVKAATGAAGFRSAALAARSGTLDFRLKAWLRDGWEAVSCELRRPANRSPFPATLLAVSKDDTLLPSRAEAQKLKPILEERCLTGRMEVKELDSRSHEPLASNLDLLKMLKESAIFAYKDPVSGYEFPSLEQLEDGSKDVERLASVVSPVFCSFDAASSSQRSFGLGGVPTPAEAGERPVLLVGNHQIAGLDLGPLVREFLVTRGVVARGLAYPGAMRRMRQQGPSQFQTFGAVSVSPRNIFKLLQQGEMVLLFPGGVKEALHGPGEDYKLFWPSKTDFVRVAARFNAVVVPFAGIGADDNVQVLANSRELRRKAEELLPFMARSQPKSGGLMPVSEALESGMSVPFMAPPLSLATQSSPGIGDRFYYSFGEPVDLKDVDPKDRSACDKAYADIRKAVEQEIEWLQQARLEDPFRDLLRRQLYERVAAIEPAARRIPQGPLEGKVVRTYANRAPSFPMEKLLPPQAADAGHADGDATEQSKK</sequence>
<dbReference type="EMBL" id="CAJNIZ010002847">
    <property type="protein sequence ID" value="CAE7215351.1"/>
    <property type="molecule type" value="Genomic_DNA"/>
</dbReference>
<evidence type="ECO:0000256" key="1">
    <source>
        <dbReference type="SAM" id="MobiDB-lite"/>
    </source>
</evidence>
<feature type="region of interest" description="Disordered" evidence="1">
    <location>
        <begin position="622"/>
        <end position="648"/>
    </location>
</feature>
<feature type="domain" description="Alpha/beta hydrolase fold-3" evidence="3">
    <location>
        <begin position="43"/>
        <end position="127"/>
    </location>
</feature>
<evidence type="ECO:0000313" key="4">
    <source>
        <dbReference type="EMBL" id="CAE7215351.1"/>
    </source>
</evidence>
<dbReference type="InterPro" id="IPR013094">
    <property type="entry name" value="AB_hydrolase_3"/>
</dbReference>
<evidence type="ECO:0000259" key="3">
    <source>
        <dbReference type="Pfam" id="PF07859"/>
    </source>
</evidence>
<dbReference type="SUPFAM" id="SSF53474">
    <property type="entry name" value="alpha/beta-Hydrolases"/>
    <property type="match status" value="1"/>
</dbReference>
<dbReference type="Pfam" id="PF07859">
    <property type="entry name" value="Abhydrolase_3"/>
    <property type="match status" value="1"/>
</dbReference>
<evidence type="ECO:0000256" key="2">
    <source>
        <dbReference type="SAM" id="Phobius"/>
    </source>
</evidence>
<dbReference type="AlphaFoldDB" id="A0A812JWM2"/>
<dbReference type="GO" id="GO:0016787">
    <property type="term" value="F:hydrolase activity"/>
    <property type="evidence" value="ECO:0007669"/>
    <property type="project" value="InterPro"/>
</dbReference>
<organism evidence="4 5">
    <name type="scientific">Symbiodinium pilosum</name>
    <name type="common">Dinoflagellate</name>
    <dbReference type="NCBI Taxonomy" id="2952"/>
    <lineage>
        <taxon>Eukaryota</taxon>
        <taxon>Sar</taxon>
        <taxon>Alveolata</taxon>
        <taxon>Dinophyceae</taxon>
        <taxon>Suessiales</taxon>
        <taxon>Symbiodiniaceae</taxon>
        <taxon>Symbiodinium</taxon>
    </lineage>
</organism>
<reference evidence="4" key="1">
    <citation type="submission" date="2021-02" db="EMBL/GenBank/DDBJ databases">
        <authorList>
            <person name="Dougan E. K."/>
            <person name="Rhodes N."/>
            <person name="Thang M."/>
            <person name="Chan C."/>
        </authorList>
    </citation>
    <scope>NUCLEOTIDE SEQUENCE</scope>
</reference>
<comment type="caution">
    <text evidence="4">The sequence shown here is derived from an EMBL/GenBank/DDBJ whole genome shotgun (WGS) entry which is preliminary data.</text>
</comment>
<gene>
    <name evidence="4" type="ORF">SPIL2461_LOCUS2556</name>
</gene>
<dbReference type="Proteomes" id="UP000649617">
    <property type="component" value="Unassembled WGS sequence"/>
</dbReference>
<dbReference type="GO" id="GO:0016020">
    <property type="term" value="C:membrane"/>
    <property type="evidence" value="ECO:0007669"/>
    <property type="project" value="TreeGrafter"/>
</dbReference>
<dbReference type="InterPro" id="IPR029058">
    <property type="entry name" value="AB_hydrolase_fold"/>
</dbReference>
<keyword evidence="2" id="KW-0812">Transmembrane</keyword>
<dbReference type="Gene3D" id="3.40.50.1820">
    <property type="entry name" value="alpha/beta hydrolase"/>
    <property type="match status" value="1"/>
</dbReference>
<protein>
    <recommendedName>
        <fullName evidence="3">Alpha/beta hydrolase fold-3 domain-containing protein</fullName>
    </recommendedName>
</protein>
<proteinExistence type="predicted"/>
<name>A0A812JWM2_SYMPI</name>
<evidence type="ECO:0000313" key="5">
    <source>
        <dbReference type="Proteomes" id="UP000649617"/>
    </source>
</evidence>